<dbReference type="GeneID" id="6076725"/>
<keyword evidence="2" id="KW-0809">Transit peptide</keyword>
<dbReference type="InterPro" id="IPR051975">
    <property type="entry name" value="mtLSU_mL45"/>
</dbReference>
<organism evidence="6">
    <name type="scientific">Laccaria bicolor (strain S238N-H82 / ATCC MYA-4686)</name>
    <name type="common">Bicoloured deceiver</name>
    <name type="synonym">Laccaria laccata var. bicolor</name>
    <dbReference type="NCBI Taxonomy" id="486041"/>
    <lineage>
        <taxon>Eukaryota</taxon>
        <taxon>Fungi</taxon>
        <taxon>Dikarya</taxon>
        <taxon>Basidiomycota</taxon>
        <taxon>Agaricomycotina</taxon>
        <taxon>Agaricomycetes</taxon>
        <taxon>Agaricomycetidae</taxon>
        <taxon>Agaricales</taxon>
        <taxon>Agaricineae</taxon>
        <taxon>Hydnangiaceae</taxon>
        <taxon>Laccaria</taxon>
    </lineage>
</organism>
<dbReference type="HOGENOM" id="CLU_056049_0_0_1"/>
<evidence type="ECO:0000256" key="1">
    <source>
        <dbReference type="ARBA" id="ARBA00004173"/>
    </source>
</evidence>
<evidence type="ECO:0000313" key="5">
    <source>
        <dbReference type="EMBL" id="EDR08174.1"/>
    </source>
</evidence>
<dbReference type="OrthoDB" id="19619at2759"/>
<feature type="compositionally biased region" description="Low complexity" evidence="4">
    <location>
        <begin position="81"/>
        <end position="101"/>
    </location>
</feature>
<dbReference type="EMBL" id="DS547102">
    <property type="protein sequence ID" value="EDR08174.1"/>
    <property type="molecule type" value="Genomic_DNA"/>
</dbReference>
<dbReference type="InParanoid" id="B0DBD8"/>
<reference evidence="5 6" key="1">
    <citation type="journal article" date="2008" name="Nature">
        <title>The genome of Laccaria bicolor provides insights into mycorrhizal symbiosis.</title>
        <authorList>
            <person name="Martin F."/>
            <person name="Aerts A."/>
            <person name="Ahren D."/>
            <person name="Brun A."/>
            <person name="Danchin E.G.J."/>
            <person name="Duchaussoy F."/>
            <person name="Gibon J."/>
            <person name="Kohler A."/>
            <person name="Lindquist E."/>
            <person name="Pereda V."/>
            <person name="Salamov A."/>
            <person name="Shapiro H.J."/>
            <person name="Wuyts J."/>
            <person name="Blaudez D."/>
            <person name="Buee M."/>
            <person name="Brokstein P."/>
            <person name="Canbaeck B."/>
            <person name="Cohen D."/>
            <person name="Courty P.E."/>
            <person name="Coutinho P.M."/>
            <person name="Delaruelle C."/>
            <person name="Detter J.C."/>
            <person name="Deveau A."/>
            <person name="DiFazio S."/>
            <person name="Duplessis S."/>
            <person name="Fraissinet-Tachet L."/>
            <person name="Lucic E."/>
            <person name="Frey-Klett P."/>
            <person name="Fourrey C."/>
            <person name="Feussner I."/>
            <person name="Gay G."/>
            <person name="Grimwood J."/>
            <person name="Hoegger P.J."/>
            <person name="Jain P."/>
            <person name="Kilaru S."/>
            <person name="Labbe J."/>
            <person name="Lin Y.C."/>
            <person name="Legue V."/>
            <person name="Le Tacon F."/>
            <person name="Marmeisse R."/>
            <person name="Melayah D."/>
            <person name="Montanini B."/>
            <person name="Muratet M."/>
            <person name="Nehls U."/>
            <person name="Niculita-Hirzel H."/>
            <person name="Oudot-Le Secq M.P."/>
            <person name="Peter M."/>
            <person name="Quesneville H."/>
            <person name="Rajashekar B."/>
            <person name="Reich M."/>
            <person name="Rouhier N."/>
            <person name="Schmutz J."/>
            <person name="Yin T."/>
            <person name="Chalot M."/>
            <person name="Henrissat B."/>
            <person name="Kuees U."/>
            <person name="Lucas S."/>
            <person name="Van de Peer Y."/>
            <person name="Podila G.K."/>
            <person name="Polle A."/>
            <person name="Pukkila P.J."/>
            <person name="Richardson P.M."/>
            <person name="Rouze P."/>
            <person name="Sanders I.R."/>
            <person name="Stajich J.E."/>
            <person name="Tunlid A."/>
            <person name="Tuskan G."/>
            <person name="Grigoriev I.V."/>
        </authorList>
    </citation>
    <scope>NUCLEOTIDE SEQUENCE [LARGE SCALE GENOMIC DNA]</scope>
    <source>
        <strain evidence="6">S238N-H82 / ATCC MYA-4686</strain>
    </source>
</reference>
<evidence type="ECO:0000256" key="2">
    <source>
        <dbReference type="ARBA" id="ARBA00022946"/>
    </source>
</evidence>
<protein>
    <submittedName>
        <fullName evidence="5">Predicted protein</fullName>
    </submittedName>
</protein>
<dbReference type="GO" id="GO:0005739">
    <property type="term" value="C:mitochondrion"/>
    <property type="evidence" value="ECO:0007669"/>
    <property type="project" value="UniProtKB-SubCell"/>
</dbReference>
<dbReference type="RefSeq" id="XP_001881244.1">
    <property type="nucleotide sequence ID" value="XM_001881209.1"/>
</dbReference>
<name>B0DBD8_LACBS</name>
<keyword evidence="3" id="KW-0496">Mitochondrion</keyword>
<dbReference type="KEGG" id="lbc:LACBIDRAFT_294319"/>
<sequence>MALGMQRARLVWLCSQPTALSTSSFRFVQLPASPACTRKYAVAAAAKKKSEASPKATSAGSKPIPNASAKGSAKTTKKPAKPTQGKVVAATTSQPAPTTSVKNPEVTPAPPPTSTTTATPSGVSKKKKEEPAISEQEAQLRQLEQLQLMSRLMPQVDPWGQQIHESLDVMIPASVTWKNFSIKRMFKNLFNNRQNALKNAISLYVLAASDALPGISLEKTRWWQKLLWPYKAFTTQSVKRGAWMQPLAQIALETYQKINTAVARHEEKGVKTYTTSDYQKHMLDLTRSRKRGGFSFIWRFHNEVQPTRIVSLRVTDGYLGSEKPRLGHRYLVHALVRLDTEQSLEIYDSRGSVLHEPAGPKTESGTTPAHPKRVTEYLVLEKRLWYNSPWAFREQLWEIPPGIEEKKA</sequence>
<dbReference type="PANTHER" id="PTHR28554:SF1">
    <property type="entry name" value="LARGE RIBOSOMAL SUBUNIT PROTEIN ML45"/>
    <property type="match status" value="1"/>
</dbReference>
<evidence type="ECO:0000256" key="4">
    <source>
        <dbReference type="SAM" id="MobiDB-lite"/>
    </source>
</evidence>
<dbReference type="PANTHER" id="PTHR28554">
    <property type="entry name" value="39S RIBOSOMAL PROTEIN L45, MITOCHONDRIAL"/>
    <property type="match status" value="1"/>
</dbReference>
<dbReference type="Gene3D" id="3.10.450.240">
    <property type="match status" value="1"/>
</dbReference>
<accession>B0DBD8</accession>
<gene>
    <name evidence="5" type="ORF">LACBIDRAFT_294319</name>
</gene>
<evidence type="ECO:0000313" key="6">
    <source>
        <dbReference type="Proteomes" id="UP000001194"/>
    </source>
</evidence>
<dbReference type="Proteomes" id="UP000001194">
    <property type="component" value="Unassembled WGS sequence"/>
</dbReference>
<feature type="region of interest" description="Disordered" evidence="4">
    <location>
        <begin position="47"/>
        <end position="136"/>
    </location>
</feature>
<proteinExistence type="predicted"/>
<keyword evidence="6" id="KW-1185">Reference proteome</keyword>
<dbReference type="AlphaFoldDB" id="B0DBD8"/>
<evidence type="ECO:0000256" key="3">
    <source>
        <dbReference type="ARBA" id="ARBA00023128"/>
    </source>
</evidence>
<comment type="subcellular location">
    <subcellularLocation>
        <location evidence="1">Mitochondrion</location>
    </subcellularLocation>
</comment>